<keyword evidence="3" id="KW-1185">Reference proteome</keyword>
<evidence type="ECO:0000256" key="1">
    <source>
        <dbReference type="SAM" id="Coils"/>
    </source>
</evidence>
<dbReference type="Pfam" id="PF13747">
    <property type="entry name" value="DUF4164"/>
    <property type="match status" value="1"/>
</dbReference>
<protein>
    <submittedName>
        <fullName evidence="2">DUF4164 domain-containing protein</fullName>
    </submittedName>
</protein>
<sequence length="98" mass="10258">MSPELEAAIRRLNAAVAQLESAAAARPALATSRGDLETELQLMQDDRARLSVELEGATVRLNEVEAASEHVGRRLQAAIGHVSEVLARAGASGEAAQS</sequence>
<name>A0A849IK15_9HYPH</name>
<dbReference type="InterPro" id="IPR025310">
    <property type="entry name" value="DUF4164"/>
</dbReference>
<gene>
    <name evidence="2" type="ORF">HJG44_18095</name>
</gene>
<feature type="coiled-coil region" evidence="1">
    <location>
        <begin position="2"/>
        <end position="67"/>
    </location>
</feature>
<evidence type="ECO:0000313" key="2">
    <source>
        <dbReference type="EMBL" id="NNM74273.1"/>
    </source>
</evidence>
<organism evidence="2 3">
    <name type="scientific">Enterovirga aerilata</name>
    <dbReference type="NCBI Taxonomy" id="2730920"/>
    <lineage>
        <taxon>Bacteria</taxon>
        <taxon>Pseudomonadati</taxon>
        <taxon>Pseudomonadota</taxon>
        <taxon>Alphaproteobacteria</taxon>
        <taxon>Hyphomicrobiales</taxon>
        <taxon>Methylobacteriaceae</taxon>
        <taxon>Enterovirga</taxon>
    </lineage>
</organism>
<dbReference type="RefSeq" id="WP_171219725.1">
    <property type="nucleotide sequence ID" value="NZ_JABEPP010000005.1"/>
</dbReference>
<dbReference type="AlphaFoldDB" id="A0A849IK15"/>
<reference evidence="2 3" key="1">
    <citation type="submission" date="2020-04" db="EMBL/GenBank/DDBJ databases">
        <title>Enterovirga sp. isolate from soil.</title>
        <authorList>
            <person name="Chea S."/>
            <person name="Kim D.-U."/>
        </authorList>
    </citation>
    <scope>NUCLEOTIDE SEQUENCE [LARGE SCALE GENOMIC DNA]</scope>
    <source>
        <strain evidence="2 3">DB1703</strain>
    </source>
</reference>
<keyword evidence="1" id="KW-0175">Coiled coil</keyword>
<evidence type="ECO:0000313" key="3">
    <source>
        <dbReference type="Proteomes" id="UP000564885"/>
    </source>
</evidence>
<dbReference type="EMBL" id="JABEPP010000005">
    <property type="protein sequence ID" value="NNM74273.1"/>
    <property type="molecule type" value="Genomic_DNA"/>
</dbReference>
<comment type="caution">
    <text evidence="2">The sequence shown here is derived from an EMBL/GenBank/DDBJ whole genome shotgun (WGS) entry which is preliminary data.</text>
</comment>
<accession>A0A849IK15</accession>
<dbReference type="Proteomes" id="UP000564885">
    <property type="component" value="Unassembled WGS sequence"/>
</dbReference>
<proteinExistence type="predicted"/>